<sequence>MMPAGLPESSANRTKSKNRPESGPAQTGMRRWVILLLPQTRNQDRLRQDIKGDKLKRKNRTESISDKAASLLYTVTRTRMIQTHQVQMCRSFHRASKPVRCRINSVHHPPPGNISVFSPVEAAGPFRPERSGFLAEIQPSER</sequence>
<dbReference type="Proteomes" id="UP001434883">
    <property type="component" value="Unassembled WGS sequence"/>
</dbReference>
<reference evidence="2 3" key="1">
    <citation type="submission" date="2021-06" db="EMBL/GenBank/DDBJ databases">
        <authorList>
            <person name="Palmer J.M."/>
        </authorList>
    </citation>
    <scope>NUCLEOTIDE SEQUENCE [LARGE SCALE GENOMIC DNA]</scope>
    <source>
        <strain evidence="2 3">XC_2019</strain>
        <tissue evidence="2">Muscle</tissue>
    </source>
</reference>
<dbReference type="EMBL" id="JAHRIN010009144">
    <property type="protein sequence ID" value="MEQ2194352.1"/>
    <property type="molecule type" value="Genomic_DNA"/>
</dbReference>
<gene>
    <name evidence="2" type="ORF">XENOCAPTIV_027892</name>
</gene>
<feature type="region of interest" description="Disordered" evidence="1">
    <location>
        <begin position="1"/>
        <end position="28"/>
    </location>
</feature>
<name>A0ABV0QFT3_9TELE</name>
<accession>A0ABV0QFT3</accession>
<evidence type="ECO:0000256" key="1">
    <source>
        <dbReference type="SAM" id="MobiDB-lite"/>
    </source>
</evidence>
<organism evidence="2 3">
    <name type="scientific">Xenoophorus captivus</name>
    <dbReference type="NCBI Taxonomy" id="1517983"/>
    <lineage>
        <taxon>Eukaryota</taxon>
        <taxon>Metazoa</taxon>
        <taxon>Chordata</taxon>
        <taxon>Craniata</taxon>
        <taxon>Vertebrata</taxon>
        <taxon>Euteleostomi</taxon>
        <taxon>Actinopterygii</taxon>
        <taxon>Neopterygii</taxon>
        <taxon>Teleostei</taxon>
        <taxon>Neoteleostei</taxon>
        <taxon>Acanthomorphata</taxon>
        <taxon>Ovalentaria</taxon>
        <taxon>Atherinomorphae</taxon>
        <taxon>Cyprinodontiformes</taxon>
        <taxon>Goodeidae</taxon>
        <taxon>Xenoophorus</taxon>
    </lineage>
</organism>
<evidence type="ECO:0000313" key="3">
    <source>
        <dbReference type="Proteomes" id="UP001434883"/>
    </source>
</evidence>
<proteinExistence type="predicted"/>
<keyword evidence="3" id="KW-1185">Reference proteome</keyword>
<evidence type="ECO:0000313" key="2">
    <source>
        <dbReference type="EMBL" id="MEQ2194352.1"/>
    </source>
</evidence>
<comment type="caution">
    <text evidence="2">The sequence shown here is derived from an EMBL/GenBank/DDBJ whole genome shotgun (WGS) entry which is preliminary data.</text>
</comment>
<protein>
    <submittedName>
        <fullName evidence="2">Uncharacterized protein</fullName>
    </submittedName>
</protein>